<feature type="domain" description="PglD N-terminal" evidence="1">
    <location>
        <begin position="4"/>
        <end position="70"/>
    </location>
</feature>
<dbReference type="AlphaFoldDB" id="A0A563EXE7"/>
<dbReference type="Gene3D" id="3.40.50.20">
    <property type="match status" value="1"/>
</dbReference>
<dbReference type="PANTHER" id="PTHR43300:SF7">
    <property type="entry name" value="UDP-N-ACETYLBACILLOSAMINE N-ACETYLTRANSFERASE"/>
    <property type="match status" value="1"/>
</dbReference>
<dbReference type="Pfam" id="PF00132">
    <property type="entry name" value="Hexapep"/>
    <property type="match status" value="1"/>
</dbReference>
<dbReference type="InterPro" id="IPR011004">
    <property type="entry name" value="Trimer_LpxA-like_sf"/>
</dbReference>
<evidence type="ECO:0000313" key="2">
    <source>
        <dbReference type="EMBL" id="TWP52407.1"/>
    </source>
</evidence>
<protein>
    <submittedName>
        <fullName evidence="2">Acyltransferase</fullName>
    </submittedName>
</protein>
<dbReference type="Gene3D" id="2.160.10.10">
    <property type="entry name" value="Hexapeptide repeat proteins"/>
    <property type="match status" value="1"/>
</dbReference>
<organism evidence="2 3">
    <name type="scientific">Lentzea tibetensis</name>
    <dbReference type="NCBI Taxonomy" id="2591470"/>
    <lineage>
        <taxon>Bacteria</taxon>
        <taxon>Bacillati</taxon>
        <taxon>Actinomycetota</taxon>
        <taxon>Actinomycetes</taxon>
        <taxon>Pseudonocardiales</taxon>
        <taxon>Pseudonocardiaceae</taxon>
        <taxon>Lentzea</taxon>
    </lineage>
</organism>
<gene>
    <name evidence="2" type="ORF">FKR81_08705</name>
</gene>
<dbReference type="Proteomes" id="UP000316639">
    <property type="component" value="Unassembled WGS sequence"/>
</dbReference>
<keyword evidence="3" id="KW-1185">Reference proteome</keyword>
<comment type="caution">
    <text evidence="2">The sequence shown here is derived from an EMBL/GenBank/DDBJ whole genome shotgun (WGS) entry which is preliminary data.</text>
</comment>
<accession>A0A563EXE7</accession>
<reference evidence="2 3" key="1">
    <citation type="submission" date="2019-07" db="EMBL/GenBank/DDBJ databases">
        <title>Lentzea xizangensis sp. nov., isolated from Qinghai-Tibetan Plateau Soils.</title>
        <authorList>
            <person name="Huang J."/>
        </authorList>
    </citation>
    <scope>NUCLEOTIDE SEQUENCE [LARGE SCALE GENOMIC DNA]</scope>
    <source>
        <strain evidence="2 3">FXJ1.1311</strain>
    </source>
</reference>
<keyword evidence="2" id="KW-0012">Acyltransferase</keyword>
<dbReference type="OrthoDB" id="3697257at2"/>
<dbReference type="GO" id="GO:0016746">
    <property type="term" value="F:acyltransferase activity"/>
    <property type="evidence" value="ECO:0007669"/>
    <property type="project" value="UniProtKB-KW"/>
</dbReference>
<keyword evidence="2" id="KW-0808">Transferase</keyword>
<evidence type="ECO:0000259" key="1">
    <source>
        <dbReference type="Pfam" id="PF17836"/>
    </source>
</evidence>
<evidence type="ECO:0000313" key="3">
    <source>
        <dbReference type="Proteomes" id="UP000316639"/>
    </source>
</evidence>
<dbReference type="InterPro" id="IPR001451">
    <property type="entry name" value="Hexapep"/>
</dbReference>
<proteinExistence type="predicted"/>
<dbReference type="Pfam" id="PF17836">
    <property type="entry name" value="PglD_N"/>
    <property type="match status" value="1"/>
</dbReference>
<dbReference type="InterPro" id="IPR050179">
    <property type="entry name" value="Trans_hexapeptide_repeat"/>
</dbReference>
<dbReference type="PANTHER" id="PTHR43300">
    <property type="entry name" value="ACETYLTRANSFERASE"/>
    <property type="match status" value="1"/>
</dbReference>
<dbReference type="RefSeq" id="WP_146350463.1">
    <property type="nucleotide sequence ID" value="NZ_VOBR01000005.1"/>
</dbReference>
<dbReference type="SUPFAM" id="SSF51161">
    <property type="entry name" value="Trimeric LpxA-like enzymes"/>
    <property type="match status" value="1"/>
</dbReference>
<sequence>MGFYIAGAGGAGREALDICLALGREVAAFLDDAAAAQIVRRHAVCVPDEAAEGAEYVVAIASSQARLRMSRLLDALGLHAGELVHPRAVICSSAGPGLIAQANVMISSGVRLGAHCQVHYNATIGHDAVLADRVTVLPGANVAGGVRLGEGVLVGSGAVVLQGRTVGAGAAVGAGAVVTRDVLAGAVVVGSPAAQLCRGAR</sequence>
<dbReference type="EMBL" id="VOBR01000005">
    <property type="protein sequence ID" value="TWP52407.1"/>
    <property type="molecule type" value="Genomic_DNA"/>
</dbReference>
<dbReference type="InterPro" id="IPR041561">
    <property type="entry name" value="PglD_N"/>
</dbReference>
<name>A0A563EXE7_9PSEU</name>